<organism evidence="2 3">
    <name type="scientific">Eumeta variegata</name>
    <name type="common">Bagworm moth</name>
    <name type="synonym">Eumeta japonica</name>
    <dbReference type="NCBI Taxonomy" id="151549"/>
    <lineage>
        <taxon>Eukaryota</taxon>
        <taxon>Metazoa</taxon>
        <taxon>Ecdysozoa</taxon>
        <taxon>Arthropoda</taxon>
        <taxon>Hexapoda</taxon>
        <taxon>Insecta</taxon>
        <taxon>Pterygota</taxon>
        <taxon>Neoptera</taxon>
        <taxon>Endopterygota</taxon>
        <taxon>Lepidoptera</taxon>
        <taxon>Glossata</taxon>
        <taxon>Ditrysia</taxon>
        <taxon>Tineoidea</taxon>
        <taxon>Psychidae</taxon>
        <taxon>Oiketicinae</taxon>
        <taxon>Eumeta</taxon>
    </lineage>
</organism>
<dbReference type="PANTHER" id="PTHR11008:SF9">
    <property type="entry name" value="PROTEIN TAKEOUT-LIKE PROTEIN"/>
    <property type="match status" value="1"/>
</dbReference>
<dbReference type="AlphaFoldDB" id="A0A4C1U9Q3"/>
<dbReference type="PANTHER" id="PTHR11008">
    <property type="entry name" value="PROTEIN TAKEOUT-LIKE PROTEIN"/>
    <property type="match status" value="1"/>
</dbReference>
<dbReference type="InterPro" id="IPR038606">
    <property type="entry name" value="To_sf"/>
</dbReference>
<accession>A0A4C1U9Q3</accession>
<reference evidence="2 3" key="1">
    <citation type="journal article" date="2019" name="Commun. Biol.">
        <title>The bagworm genome reveals a unique fibroin gene that provides high tensile strength.</title>
        <authorList>
            <person name="Kono N."/>
            <person name="Nakamura H."/>
            <person name="Ohtoshi R."/>
            <person name="Tomita M."/>
            <person name="Numata K."/>
            <person name="Arakawa K."/>
        </authorList>
    </citation>
    <scope>NUCLEOTIDE SEQUENCE [LARGE SCALE GENOMIC DNA]</scope>
</reference>
<dbReference type="Pfam" id="PF06585">
    <property type="entry name" value="JHBP"/>
    <property type="match status" value="1"/>
</dbReference>
<feature type="chain" id="PRO_5020035056" description="Circadian clock-controlled protein" evidence="1">
    <location>
        <begin position="17"/>
        <end position="253"/>
    </location>
</feature>
<keyword evidence="1" id="KW-0732">Signal</keyword>
<dbReference type="SMART" id="SM00700">
    <property type="entry name" value="JHBP"/>
    <property type="match status" value="1"/>
</dbReference>
<evidence type="ECO:0000313" key="2">
    <source>
        <dbReference type="EMBL" id="GBP23049.1"/>
    </source>
</evidence>
<evidence type="ECO:0000256" key="1">
    <source>
        <dbReference type="SAM" id="SignalP"/>
    </source>
</evidence>
<comment type="caution">
    <text evidence="2">The sequence shown here is derived from an EMBL/GenBank/DDBJ whole genome shotgun (WGS) entry which is preliminary data.</text>
</comment>
<evidence type="ECO:0008006" key="4">
    <source>
        <dbReference type="Google" id="ProtNLM"/>
    </source>
</evidence>
<feature type="signal peptide" evidence="1">
    <location>
        <begin position="1"/>
        <end position="16"/>
    </location>
</feature>
<dbReference type="EMBL" id="BGZK01000146">
    <property type="protein sequence ID" value="GBP23049.1"/>
    <property type="molecule type" value="Genomic_DNA"/>
</dbReference>
<dbReference type="OrthoDB" id="7969776at2759"/>
<keyword evidence="3" id="KW-1185">Reference proteome</keyword>
<gene>
    <name evidence="2" type="ORF">EVAR_15724_1</name>
</gene>
<dbReference type="InterPro" id="IPR010562">
    <property type="entry name" value="Haemolymph_juvenile_hormone-bd"/>
</dbReference>
<dbReference type="Proteomes" id="UP000299102">
    <property type="component" value="Unassembled WGS sequence"/>
</dbReference>
<dbReference type="Gene3D" id="3.15.10.30">
    <property type="entry name" value="Haemolymph juvenile hormone binding protein"/>
    <property type="match status" value="1"/>
</dbReference>
<proteinExistence type="predicted"/>
<evidence type="ECO:0000313" key="3">
    <source>
        <dbReference type="Proteomes" id="UP000299102"/>
    </source>
</evidence>
<protein>
    <recommendedName>
        <fullName evidence="4">Circadian clock-controlled protein</fullName>
    </recommendedName>
</protein>
<name>A0A4C1U9Q3_EUMVA</name>
<sequence length="253" mass="28061">MKLLVVLLACALAAAATPLKLENIDFDMIQGERLRLYALRKFCYEFLTDLYNLVMTKRFLAIGHPGAGSLFLEQYHLLVPAGLLNLDVNVTNGLLEGLGDFVVHQSNFDRGEISFEVEMSVPLIKVKADNYKLVGDFFTMIPLYGDGIALFEVENFRARGKFYLKQSDDEKSILIDRIDEPSYSIGSIKSGLTGVIGGGNIDGIINSIVEEVIVGYANRFSGAIALVVSRGLVEVVNPFLDQLDSWRYIQIIL</sequence>